<comment type="caution">
    <text evidence="3">The sequence shown here is derived from an EMBL/GenBank/DDBJ whole genome shotgun (WGS) entry which is preliminary data.</text>
</comment>
<dbReference type="SUPFAM" id="SSF51430">
    <property type="entry name" value="NAD(P)-linked oxidoreductase"/>
    <property type="match status" value="1"/>
</dbReference>
<dbReference type="AlphaFoldDB" id="A0A3M5JC28"/>
<evidence type="ECO:0000256" key="1">
    <source>
        <dbReference type="ARBA" id="ARBA00023002"/>
    </source>
</evidence>
<dbReference type="EMBL" id="RBTD01000228">
    <property type="protein sequence ID" value="RMT20176.1"/>
    <property type="molecule type" value="Genomic_DNA"/>
</dbReference>
<dbReference type="PROSITE" id="PS51257">
    <property type="entry name" value="PROKAR_LIPOPROTEIN"/>
    <property type="match status" value="1"/>
</dbReference>
<dbReference type="PRINTS" id="PR00069">
    <property type="entry name" value="ALDKETRDTASE"/>
</dbReference>
<evidence type="ECO:0000313" key="4">
    <source>
        <dbReference type="Proteomes" id="UP000276194"/>
    </source>
</evidence>
<keyword evidence="1" id="KW-0560">Oxidoreductase</keyword>
<dbReference type="InterPro" id="IPR050791">
    <property type="entry name" value="Aldo-Keto_reductase"/>
</dbReference>
<proteinExistence type="predicted"/>
<dbReference type="InterPro" id="IPR023210">
    <property type="entry name" value="NADP_OxRdtase_dom"/>
</dbReference>
<dbReference type="Proteomes" id="UP000276194">
    <property type="component" value="Unassembled WGS sequence"/>
</dbReference>
<gene>
    <name evidence="3" type="ORF">ALP52_05641</name>
</gene>
<feature type="domain" description="NADP-dependent oxidoreductase" evidence="2">
    <location>
        <begin position="17"/>
        <end position="310"/>
    </location>
</feature>
<dbReference type="GO" id="GO:0016491">
    <property type="term" value="F:oxidoreductase activity"/>
    <property type="evidence" value="ECO:0007669"/>
    <property type="project" value="UniProtKB-KW"/>
</dbReference>
<dbReference type="CDD" id="cd19076">
    <property type="entry name" value="AKR_AKR13A_13D"/>
    <property type="match status" value="1"/>
</dbReference>
<dbReference type="Pfam" id="PF00248">
    <property type="entry name" value="Aldo_ket_red"/>
    <property type="match status" value="1"/>
</dbReference>
<dbReference type="PANTHER" id="PTHR43625">
    <property type="entry name" value="AFLATOXIN B1 ALDEHYDE REDUCTASE"/>
    <property type="match status" value="1"/>
</dbReference>
<dbReference type="GO" id="GO:0005737">
    <property type="term" value="C:cytoplasm"/>
    <property type="evidence" value="ECO:0007669"/>
    <property type="project" value="TreeGrafter"/>
</dbReference>
<dbReference type="InterPro" id="IPR036812">
    <property type="entry name" value="NAD(P)_OxRdtase_dom_sf"/>
</dbReference>
<protein>
    <submittedName>
        <fullName evidence="3">Aldo/keto reductase family oxidoreductase</fullName>
    </submittedName>
</protein>
<dbReference type="PANTHER" id="PTHR43625:SF40">
    <property type="entry name" value="ALDO-KETO REDUCTASE YAKC [NADP(+)]"/>
    <property type="match status" value="1"/>
</dbReference>
<evidence type="ECO:0000313" key="3">
    <source>
        <dbReference type="EMBL" id="RMT20176.1"/>
    </source>
</evidence>
<name>A0A3M5JC28_PSEA0</name>
<sequence>MVITRQLGHHGPQVSAIGLGCMGMSDFYTTGIDEKESIATLHRALELGVTFFDTADMYGPHTNETLLGRALEGKREGIYLASKFGIVRGDDPHARGVNGSPAYIHQSIDGSLKRLNTDYLDLYYQHRVDPNVPIEDTIGAMAELVKAGKVRHIGICEASAATIERAHNVHPLAAVQSEYSLWSRDPEHDNVLATCRRLGIAFVAYSPLGRGFLTGALRTPDDFAADDYRRFSPRFQGENFKRNLALVEKVKALAAAKGVSASQLALAWVLAQGDDIIPIPGTKQRKYLESNVAAASLTLSTDELAQLDAIFPAQGAVSGERYSPESMKSLNG</sequence>
<evidence type="ECO:0000259" key="2">
    <source>
        <dbReference type="Pfam" id="PF00248"/>
    </source>
</evidence>
<dbReference type="Gene3D" id="3.20.20.100">
    <property type="entry name" value="NADP-dependent oxidoreductase domain"/>
    <property type="match status" value="1"/>
</dbReference>
<organism evidence="3 4">
    <name type="scientific">Pseudomonas amygdali pv. mori</name>
    <dbReference type="NCBI Taxonomy" id="34065"/>
    <lineage>
        <taxon>Bacteria</taxon>
        <taxon>Pseudomonadati</taxon>
        <taxon>Pseudomonadota</taxon>
        <taxon>Gammaproteobacteria</taxon>
        <taxon>Pseudomonadales</taxon>
        <taxon>Pseudomonadaceae</taxon>
        <taxon>Pseudomonas</taxon>
        <taxon>Pseudomonas amygdali</taxon>
    </lineage>
</organism>
<accession>A0A3M5JC28</accession>
<dbReference type="InterPro" id="IPR020471">
    <property type="entry name" value="AKR"/>
</dbReference>
<reference evidence="3 4" key="1">
    <citation type="submission" date="2018-08" db="EMBL/GenBank/DDBJ databases">
        <title>Recombination of ecologically and evolutionarily significant loci maintains genetic cohesion in the Pseudomonas syringae species complex.</title>
        <authorList>
            <person name="Dillon M."/>
            <person name="Thakur S."/>
            <person name="Almeida R.N.D."/>
            <person name="Weir B.S."/>
            <person name="Guttman D.S."/>
        </authorList>
    </citation>
    <scope>NUCLEOTIDE SEQUENCE [LARGE SCALE GENOMIC DNA]</scope>
    <source>
        <strain evidence="3 4">ICMP 6941</strain>
    </source>
</reference>